<evidence type="ECO:0000313" key="9">
    <source>
        <dbReference type="Proteomes" id="UP001560573"/>
    </source>
</evidence>
<dbReference type="EMBL" id="JAULBC010000013">
    <property type="protein sequence ID" value="MEX6691095.1"/>
    <property type="molecule type" value="Genomic_DNA"/>
</dbReference>
<evidence type="ECO:0000313" key="8">
    <source>
        <dbReference type="EMBL" id="MEX6691095.1"/>
    </source>
</evidence>
<dbReference type="PANTHER" id="PTHR11707">
    <property type="entry name" value="L-ASPARAGINASE"/>
    <property type="match status" value="1"/>
</dbReference>
<dbReference type="PRINTS" id="PR00139">
    <property type="entry name" value="ASNGLNASE"/>
</dbReference>
<dbReference type="SUPFAM" id="SSF53774">
    <property type="entry name" value="Glutaminase/Asparaginase"/>
    <property type="match status" value="1"/>
</dbReference>
<dbReference type="Pfam" id="PF00710">
    <property type="entry name" value="Asparaginase"/>
    <property type="match status" value="1"/>
</dbReference>
<dbReference type="RefSeq" id="WP_369332511.1">
    <property type="nucleotide sequence ID" value="NZ_JAULBC010000013.1"/>
</dbReference>
<dbReference type="EC" id="3.5.1.1" evidence="8"/>
<dbReference type="SMART" id="SM00870">
    <property type="entry name" value="Asparaginase"/>
    <property type="match status" value="1"/>
</dbReference>
<feature type="active site" evidence="3">
    <location>
        <position position="36"/>
    </location>
</feature>
<accession>A0ABV3ZNJ7</accession>
<name>A0ABV3ZNJ7_9BACT</name>
<reference evidence="8 9" key="1">
    <citation type="submission" date="2023-07" db="EMBL/GenBank/DDBJ databases">
        <authorList>
            <person name="Lian W.-H."/>
        </authorList>
    </citation>
    <scope>NUCLEOTIDE SEQUENCE [LARGE SCALE GENOMIC DNA]</scope>
    <source>
        <strain evidence="8 9">SYSU DXS3180</strain>
    </source>
</reference>
<organism evidence="8 9">
    <name type="scientific">Danxiaibacter flavus</name>
    <dbReference type="NCBI Taxonomy" id="3049108"/>
    <lineage>
        <taxon>Bacteria</taxon>
        <taxon>Pseudomonadati</taxon>
        <taxon>Bacteroidota</taxon>
        <taxon>Chitinophagia</taxon>
        <taxon>Chitinophagales</taxon>
        <taxon>Chitinophagaceae</taxon>
        <taxon>Danxiaibacter</taxon>
    </lineage>
</organism>
<evidence type="ECO:0000256" key="1">
    <source>
        <dbReference type="ARBA" id="ARBA00010518"/>
    </source>
</evidence>
<evidence type="ECO:0000256" key="5">
    <source>
        <dbReference type="SAM" id="SignalP"/>
    </source>
</evidence>
<dbReference type="InterPro" id="IPR006034">
    <property type="entry name" value="Asparaginase/glutaminase-like"/>
</dbReference>
<dbReference type="PIRSF" id="PIRSF500176">
    <property type="entry name" value="L_ASNase"/>
    <property type="match status" value="1"/>
</dbReference>
<dbReference type="InterPro" id="IPR027474">
    <property type="entry name" value="L-asparaginase_N"/>
</dbReference>
<comment type="similarity">
    <text evidence="1 4">Belongs to the asparaginase 1 family.</text>
</comment>
<evidence type="ECO:0000259" key="6">
    <source>
        <dbReference type="Pfam" id="PF00710"/>
    </source>
</evidence>
<comment type="caution">
    <text evidence="8">The sequence shown here is derived from an EMBL/GenBank/DDBJ whole genome shotgun (WGS) entry which is preliminary data.</text>
</comment>
<proteinExistence type="inferred from homology"/>
<keyword evidence="2 8" id="KW-0378">Hydrolase</keyword>
<dbReference type="InterPro" id="IPR040919">
    <property type="entry name" value="Asparaginase_C"/>
</dbReference>
<keyword evidence="9" id="KW-1185">Reference proteome</keyword>
<evidence type="ECO:0000256" key="3">
    <source>
        <dbReference type="PROSITE-ProRule" id="PRU10099"/>
    </source>
</evidence>
<evidence type="ECO:0000256" key="2">
    <source>
        <dbReference type="ARBA" id="ARBA00022801"/>
    </source>
</evidence>
<gene>
    <name evidence="8" type="ORF">QTN47_26535</name>
</gene>
<dbReference type="InterPro" id="IPR037152">
    <property type="entry name" value="L-asparaginase_N_sf"/>
</dbReference>
<dbReference type="PIRSF" id="PIRSF001220">
    <property type="entry name" value="L-ASNase_gatD"/>
    <property type="match status" value="1"/>
</dbReference>
<dbReference type="PROSITE" id="PS51732">
    <property type="entry name" value="ASN_GLN_ASE_3"/>
    <property type="match status" value="1"/>
</dbReference>
<dbReference type="InterPro" id="IPR004550">
    <property type="entry name" value="AsnASE_II"/>
</dbReference>
<dbReference type="InterPro" id="IPR036152">
    <property type="entry name" value="Asp/glu_Ase-like_sf"/>
</dbReference>
<feature type="domain" description="L-asparaginase N-terminal" evidence="6">
    <location>
        <begin position="27"/>
        <end position="219"/>
    </location>
</feature>
<evidence type="ECO:0000259" key="7">
    <source>
        <dbReference type="Pfam" id="PF17763"/>
    </source>
</evidence>
<evidence type="ECO:0000256" key="4">
    <source>
        <dbReference type="RuleBase" id="RU004456"/>
    </source>
</evidence>
<dbReference type="PROSITE" id="PS00144">
    <property type="entry name" value="ASN_GLN_ASE_1"/>
    <property type="match status" value="1"/>
</dbReference>
<dbReference type="CDD" id="cd08964">
    <property type="entry name" value="L-asparaginase_II"/>
    <property type="match status" value="1"/>
</dbReference>
<dbReference type="SFLD" id="SFLDS00057">
    <property type="entry name" value="Glutaminase/Asparaginase"/>
    <property type="match status" value="1"/>
</dbReference>
<dbReference type="Gene3D" id="3.40.50.40">
    <property type="match status" value="1"/>
</dbReference>
<dbReference type="PANTHER" id="PTHR11707:SF28">
    <property type="entry name" value="60 KDA LYSOPHOSPHOLIPASE"/>
    <property type="match status" value="1"/>
</dbReference>
<feature type="chain" id="PRO_5047419235" evidence="5">
    <location>
        <begin position="22"/>
        <end position="352"/>
    </location>
</feature>
<dbReference type="Pfam" id="PF17763">
    <property type="entry name" value="Asparaginase_C"/>
    <property type="match status" value="1"/>
</dbReference>
<protein>
    <submittedName>
        <fullName evidence="8">Type II asparaginase</fullName>
        <ecNumber evidence="8">3.5.1.1</ecNumber>
    </submittedName>
</protein>
<dbReference type="Proteomes" id="UP001560573">
    <property type="component" value="Unassembled WGS sequence"/>
</dbReference>
<feature type="domain" description="Asparaginase/glutaminase C-terminal" evidence="7">
    <location>
        <begin position="239"/>
        <end position="349"/>
    </location>
</feature>
<dbReference type="InterPro" id="IPR020827">
    <property type="entry name" value="Asparaginase/glutaminase_AS1"/>
</dbReference>
<sequence length="352" mass="37821">MKNIFVLITCLVLSIAVTAQGTGKKPHIIILATGGTIAGQGAAPDRAGYEAGKLPIKELLAAIPGVEKIADVTGEQISNVGSQNMTIEIWQKLDKRINEIFAKNEADGIVITHGTDTQEETAYFLNLTVRYDKPVVLTGSMRPATAISADGPKNLYDAITVAANPATNGRGVLVVFNEGIFDGRDVEKVNTTKVNAFAAPNLGPLGQVYDGKVFYYLNSIRAGNKSTPFDLQKIQSLPKVGIVFMYADAVPLTIDAFVNAGYEGIVIAGVGNGNFNKAFYDAVDKAVKKGVVVCRSSHVPAGRVTLYDEIDDDKLGTIVSDDLNPQKSRVLLMLGLTQTKDKKTLQSYFFKF</sequence>
<dbReference type="InterPro" id="IPR027473">
    <property type="entry name" value="L-asparaginase_C"/>
</dbReference>
<dbReference type="Gene3D" id="3.40.50.1170">
    <property type="entry name" value="L-asparaginase, N-terminal domain"/>
    <property type="match status" value="1"/>
</dbReference>
<dbReference type="NCBIfam" id="TIGR00520">
    <property type="entry name" value="asnASE_II"/>
    <property type="match status" value="1"/>
</dbReference>
<feature type="signal peptide" evidence="5">
    <location>
        <begin position="1"/>
        <end position="21"/>
    </location>
</feature>
<keyword evidence="5" id="KW-0732">Signal</keyword>
<dbReference type="GO" id="GO:0004067">
    <property type="term" value="F:asparaginase activity"/>
    <property type="evidence" value="ECO:0007669"/>
    <property type="project" value="UniProtKB-EC"/>
</dbReference>